<dbReference type="AlphaFoldDB" id="A0A1T4K1Y1"/>
<gene>
    <name evidence="7" type="ORF">SAMN02745191_0244</name>
</gene>
<feature type="site" description="Important for substrate specificity" evidence="6">
    <location>
        <position position="154"/>
    </location>
</feature>
<dbReference type="STRING" id="118967.SAMN02745191_0244"/>
<feature type="site" description="Important for substrate specificity" evidence="6">
    <location>
        <position position="72"/>
    </location>
</feature>
<dbReference type="GO" id="GO:0005737">
    <property type="term" value="C:cytoplasm"/>
    <property type="evidence" value="ECO:0007669"/>
    <property type="project" value="UniProtKB-SubCell"/>
</dbReference>
<evidence type="ECO:0000256" key="6">
    <source>
        <dbReference type="HAMAP-Rule" id="MF_00528"/>
    </source>
</evidence>
<dbReference type="HAMAP" id="MF_00528">
    <property type="entry name" value="Maf"/>
    <property type="match status" value="1"/>
</dbReference>
<dbReference type="FunFam" id="3.90.950.10:FF:000005">
    <property type="entry name" value="7-methyl-GTP pyrophosphatase"/>
    <property type="match status" value="1"/>
</dbReference>
<dbReference type="RefSeq" id="WP_078710696.1">
    <property type="nucleotide sequence ID" value="NZ_FUWY01000001.1"/>
</dbReference>
<dbReference type="InterPro" id="IPR029001">
    <property type="entry name" value="ITPase-like_fam"/>
</dbReference>
<dbReference type="GO" id="GO:0036221">
    <property type="term" value="F:UTP diphosphatase activity"/>
    <property type="evidence" value="ECO:0007669"/>
    <property type="project" value="RHEA"/>
</dbReference>
<keyword evidence="3 6" id="KW-0963">Cytoplasm</keyword>
<keyword evidence="8" id="KW-1185">Reference proteome</keyword>
<evidence type="ECO:0000256" key="3">
    <source>
        <dbReference type="ARBA" id="ARBA00022490"/>
    </source>
</evidence>
<evidence type="ECO:0000256" key="4">
    <source>
        <dbReference type="ARBA" id="ARBA00022801"/>
    </source>
</evidence>
<comment type="caution">
    <text evidence="6">Lacks conserved residue(s) required for the propagation of feature annotation.</text>
</comment>
<comment type="cofactor">
    <cofactor evidence="1 6">
        <name>a divalent metal cation</name>
        <dbReference type="ChEBI" id="CHEBI:60240"/>
    </cofactor>
</comment>
<reference evidence="8" key="1">
    <citation type="submission" date="2017-02" db="EMBL/GenBank/DDBJ databases">
        <authorList>
            <person name="Varghese N."/>
            <person name="Submissions S."/>
        </authorList>
    </citation>
    <scope>NUCLEOTIDE SEQUENCE [LARGE SCALE GENOMIC DNA]</scope>
    <source>
        <strain evidence="8">ATCC 25662</strain>
    </source>
</reference>
<dbReference type="GO" id="GO:0009117">
    <property type="term" value="P:nucleotide metabolic process"/>
    <property type="evidence" value="ECO:0007669"/>
    <property type="project" value="UniProtKB-KW"/>
</dbReference>
<comment type="subcellular location">
    <subcellularLocation>
        <location evidence="2 6">Cytoplasm</location>
    </subcellularLocation>
</comment>
<feature type="site" description="Important for substrate specificity" evidence="6">
    <location>
        <position position="14"/>
    </location>
</feature>
<dbReference type="Proteomes" id="UP000243297">
    <property type="component" value="Unassembled WGS sequence"/>
</dbReference>
<dbReference type="OrthoDB" id="9807767at2"/>
<dbReference type="NCBIfam" id="TIGR00172">
    <property type="entry name" value="maf"/>
    <property type="match status" value="1"/>
</dbReference>
<dbReference type="Gene3D" id="3.90.950.10">
    <property type="match status" value="1"/>
</dbReference>
<proteinExistence type="inferred from homology"/>
<comment type="catalytic activity">
    <reaction evidence="6">
        <text>dTTP + H2O = dTMP + diphosphate + H(+)</text>
        <dbReference type="Rhea" id="RHEA:28534"/>
        <dbReference type="ChEBI" id="CHEBI:15377"/>
        <dbReference type="ChEBI" id="CHEBI:15378"/>
        <dbReference type="ChEBI" id="CHEBI:33019"/>
        <dbReference type="ChEBI" id="CHEBI:37568"/>
        <dbReference type="ChEBI" id="CHEBI:63528"/>
        <dbReference type="EC" id="3.6.1.9"/>
    </reaction>
</comment>
<evidence type="ECO:0000256" key="1">
    <source>
        <dbReference type="ARBA" id="ARBA00001968"/>
    </source>
</evidence>
<dbReference type="SUPFAM" id="SSF52972">
    <property type="entry name" value="ITPase-like"/>
    <property type="match status" value="1"/>
</dbReference>
<evidence type="ECO:0000313" key="8">
    <source>
        <dbReference type="Proteomes" id="UP000243297"/>
    </source>
</evidence>
<accession>A0A1T4K1Y1</accession>
<dbReference type="EC" id="3.6.1.9" evidence="6"/>
<comment type="function">
    <text evidence="6">Nucleoside triphosphate pyrophosphatase that hydrolyzes dTTP and UTP. May have a dual role in cell division arrest and in preventing the incorporation of modified nucleotides into cellular nucleic acids.</text>
</comment>
<dbReference type="PANTHER" id="PTHR43213:SF5">
    <property type="entry name" value="BIFUNCTIONAL DTTP_UTP PYROPHOSPHATASE_METHYLTRANSFERASE PROTEIN-RELATED"/>
    <property type="match status" value="1"/>
</dbReference>
<feature type="active site" description="Proton acceptor" evidence="6">
    <location>
        <position position="71"/>
    </location>
</feature>
<dbReference type="CDD" id="cd00555">
    <property type="entry name" value="Maf"/>
    <property type="match status" value="1"/>
</dbReference>
<name>A0A1T4K1Y1_9FIRM</name>
<sequence length="188" mass="21003">MKKCNLILASQSPRRKELMEVIGLPFTIEVADIDETMDLNGDLVEEIKHLAYRKAKVIADKHDDTVVVGADTIVVYNNKVLGKPKNEEDAFAMLKLLSGNTHKVLTGVCIMDHEKVNKYCSISEVTFNNLSDEEIKKYIATKEPMDKAGAYGIQGFGGCFVSEIKGDYYTIMGLPLSLVYQELMKIFS</sequence>
<keyword evidence="5 6" id="KW-0546">Nucleotide metabolism</keyword>
<dbReference type="InterPro" id="IPR003697">
    <property type="entry name" value="Maf-like"/>
</dbReference>
<dbReference type="Pfam" id="PF02545">
    <property type="entry name" value="Maf"/>
    <property type="match status" value="1"/>
</dbReference>
<evidence type="ECO:0000313" key="7">
    <source>
        <dbReference type="EMBL" id="SJZ36388.1"/>
    </source>
</evidence>
<dbReference type="PANTHER" id="PTHR43213">
    <property type="entry name" value="BIFUNCTIONAL DTTP/UTP PYROPHOSPHATASE/METHYLTRANSFERASE PROTEIN-RELATED"/>
    <property type="match status" value="1"/>
</dbReference>
<evidence type="ECO:0000256" key="2">
    <source>
        <dbReference type="ARBA" id="ARBA00004496"/>
    </source>
</evidence>
<comment type="similarity">
    <text evidence="6">Belongs to the Maf family. YhdE subfamily.</text>
</comment>
<evidence type="ECO:0000256" key="5">
    <source>
        <dbReference type="ARBA" id="ARBA00023080"/>
    </source>
</evidence>
<dbReference type="GO" id="GO:0036218">
    <property type="term" value="F:dTTP diphosphatase activity"/>
    <property type="evidence" value="ECO:0007669"/>
    <property type="project" value="RHEA"/>
</dbReference>
<protein>
    <recommendedName>
        <fullName evidence="6">dTTP/UTP pyrophosphatase</fullName>
        <shortName evidence="6">dTTPase/UTPase</shortName>
        <ecNumber evidence="6">3.6.1.9</ecNumber>
    </recommendedName>
    <alternativeName>
        <fullName evidence="6">Nucleoside triphosphate pyrophosphatase</fullName>
    </alternativeName>
    <alternativeName>
        <fullName evidence="6">Nucleotide pyrophosphatase</fullName>
        <shortName evidence="6">Nucleotide PPase</shortName>
    </alternativeName>
</protein>
<dbReference type="PIRSF" id="PIRSF006305">
    <property type="entry name" value="Maf"/>
    <property type="match status" value="1"/>
</dbReference>
<keyword evidence="4 6" id="KW-0378">Hydrolase</keyword>
<dbReference type="EMBL" id="FUWY01000001">
    <property type="protein sequence ID" value="SJZ36388.1"/>
    <property type="molecule type" value="Genomic_DNA"/>
</dbReference>
<comment type="catalytic activity">
    <reaction evidence="6">
        <text>UTP + H2O = UMP + diphosphate + H(+)</text>
        <dbReference type="Rhea" id="RHEA:29395"/>
        <dbReference type="ChEBI" id="CHEBI:15377"/>
        <dbReference type="ChEBI" id="CHEBI:15378"/>
        <dbReference type="ChEBI" id="CHEBI:33019"/>
        <dbReference type="ChEBI" id="CHEBI:46398"/>
        <dbReference type="ChEBI" id="CHEBI:57865"/>
        <dbReference type="EC" id="3.6.1.9"/>
    </reaction>
</comment>
<organism evidence="7 8">
    <name type="scientific">Anaerorhabdus furcosa</name>
    <dbReference type="NCBI Taxonomy" id="118967"/>
    <lineage>
        <taxon>Bacteria</taxon>
        <taxon>Bacillati</taxon>
        <taxon>Bacillota</taxon>
        <taxon>Erysipelotrichia</taxon>
        <taxon>Erysipelotrichales</taxon>
        <taxon>Erysipelotrichaceae</taxon>
        <taxon>Anaerorhabdus</taxon>
    </lineage>
</organism>